<feature type="transmembrane region" description="Helical" evidence="6">
    <location>
        <begin position="358"/>
        <end position="380"/>
    </location>
</feature>
<dbReference type="GO" id="GO:0005524">
    <property type="term" value="F:ATP binding"/>
    <property type="evidence" value="ECO:0007669"/>
    <property type="project" value="UniProtKB-UniRule"/>
</dbReference>
<dbReference type="PROSITE" id="PS00108">
    <property type="entry name" value="PROTEIN_KINASE_ST"/>
    <property type="match status" value="1"/>
</dbReference>
<keyword evidence="3 8" id="KW-0418">Kinase</keyword>
<keyword evidence="6" id="KW-1133">Transmembrane helix</keyword>
<keyword evidence="6" id="KW-0472">Membrane</keyword>
<name>A0A518ET97_9BACT</name>
<dbReference type="PANTHER" id="PTHR43289">
    <property type="entry name" value="MITOGEN-ACTIVATED PROTEIN KINASE KINASE KINASE 20-RELATED"/>
    <property type="match status" value="1"/>
</dbReference>
<dbReference type="CDD" id="cd14014">
    <property type="entry name" value="STKc_PknB_like"/>
    <property type="match status" value="1"/>
</dbReference>
<dbReference type="PROSITE" id="PS50011">
    <property type="entry name" value="PROTEIN_KINASE_DOM"/>
    <property type="match status" value="1"/>
</dbReference>
<dbReference type="EC" id="2.7.11.1" evidence="8"/>
<keyword evidence="2 5" id="KW-0547">Nucleotide-binding</keyword>
<dbReference type="PROSITE" id="PS00107">
    <property type="entry name" value="PROTEIN_KINASE_ATP"/>
    <property type="match status" value="1"/>
</dbReference>
<feature type="transmembrane region" description="Helical" evidence="6">
    <location>
        <begin position="392"/>
        <end position="412"/>
    </location>
</feature>
<organism evidence="8 9">
    <name type="scientific">Saltatorellus ferox</name>
    <dbReference type="NCBI Taxonomy" id="2528018"/>
    <lineage>
        <taxon>Bacteria</taxon>
        <taxon>Pseudomonadati</taxon>
        <taxon>Planctomycetota</taxon>
        <taxon>Planctomycetia</taxon>
        <taxon>Planctomycetia incertae sedis</taxon>
        <taxon>Saltatorellus</taxon>
    </lineage>
</organism>
<evidence type="ECO:0000256" key="2">
    <source>
        <dbReference type="ARBA" id="ARBA00022741"/>
    </source>
</evidence>
<reference evidence="8 9" key="1">
    <citation type="submission" date="2019-02" db="EMBL/GenBank/DDBJ databases">
        <title>Deep-cultivation of Planctomycetes and their phenomic and genomic characterization uncovers novel biology.</title>
        <authorList>
            <person name="Wiegand S."/>
            <person name="Jogler M."/>
            <person name="Boedeker C."/>
            <person name="Pinto D."/>
            <person name="Vollmers J."/>
            <person name="Rivas-Marin E."/>
            <person name="Kohn T."/>
            <person name="Peeters S.H."/>
            <person name="Heuer A."/>
            <person name="Rast P."/>
            <person name="Oberbeckmann S."/>
            <person name="Bunk B."/>
            <person name="Jeske O."/>
            <person name="Meyerdierks A."/>
            <person name="Storesund J.E."/>
            <person name="Kallscheuer N."/>
            <person name="Luecker S."/>
            <person name="Lage O.M."/>
            <person name="Pohl T."/>
            <person name="Merkel B.J."/>
            <person name="Hornburger P."/>
            <person name="Mueller R.-W."/>
            <person name="Bruemmer F."/>
            <person name="Labrenz M."/>
            <person name="Spormann A.M."/>
            <person name="Op den Camp H."/>
            <person name="Overmann J."/>
            <person name="Amann R."/>
            <person name="Jetten M.S.M."/>
            <person name="Mascher T."/>
            <person name="Medema M.H."/>
            <person name="Devos D.P."/>
            <person name="Kaster A.-K."/>
            <person name="Ovreas L."/>
            <person name="Rohde M."/>
            <person name="Galperin M.Y."/>
            <person name="Jogler C."/>
        </authorList>
    </citation>
    <scope>NUCLEOTIDE SEQUENCE [LARGE SCALE GENOMIC DNA]</scope>
    <source>
        <strain evidence="8 9">Poly30</strain>
    </source>
</reference>
<gene>
    <name evidence="8" type="primary">pknB_15</name>
    <name evidence="8" type="ORF">Poly30_28310</name>
</gene>
<protein>
    <submittedName>
        <fullName evidence="8">Serine/threonine-protein kinase PknB</fullName>
        <ecNumber evidence="8">2.7.11.1</ecNumber>
    </submittedName>
</protein>
<sequence length="594" mass="63817">MNPPDSQFNSSAGFALDAAAAAMDTPALLLLREELQAAVGAEYTVAECLGRGGMGAVFRANQETLDRNVAIKVMLPSESIPREDWIERFQREAKALAGLSHPGIVRVYSYGQTERLAWIVMESVDGTSLRQLMRQGQLTPAEALGLVPQICRAIQFAHDHGVVHRDIKPENVLVDSKGQVMLVDFGLALLKQGENGSRMTVTAEVLGTLRYMAPEQLDTPKNVDHRADIFSLGVVIYEMLTGKVPQGVIEPPSRRVKLDVRLDEVVLRTLEHEPERRYQAASDIACRMEEIEKDPRPSEQAVEPVQGTASPCVDRVAEVAARLTQHRTGRRYDAVIFLLTVGLFATAGQMPGAKYETTWVTVTGFGVALALGLPLFVGSLIEPESSNVSLPLLRLTSTVLAVGALLMGALAFPSTLLTWRADHFTWRVDAGLTPSSFTCALSILVFLPCVAAVLTSIYPIGFQWSPFATRVLVWMGVVSALVAVVSTIPPWAAERPLFRWVFIAGAALLAAMAARGSTQHAAYRVDKACALGMALAGPVGVILLLGTSPGRGQRELTAVAVALMASVATGFLGGLLGAGTRLRDLPQPAPATRS</sequence>
<evidence type="ECO:0000313" key="8">
    <source>
        <dbReference type="EMBL" id="QDV07308.1"/>
    </source>
</evidence>
<dbReference type="RefSeq" id="WP_145198232.1">
    <property type="nucleotide sequence ID" value="NZ_CP036434.1"/>
</dbReference>
<keyword evidence="4 5" id="KW-0067">ATP-binding</keyword>
<evidence type="ECO:0000256" key="1">
    <source>
        <dbReference type="ARBA" id="ARBA00022679"/>
    </source>
</evidence>
<evidence type="ECO:0000256" key="6">
    <source>
        <dbReference type="SAM" id="Phobius"/>
    </source>
</evidence>
<keyword evidence="1 8" id="KW-0808">Transferase</keyword>
<feature type="transmembrane region" description="Helical" evidence="6">
    <location>
        <begin position="497"/>
        <end position="516"/>
    </location>
</feature>
<dbReference type="SMART" id="SM00220">
    <property type="entry name" value="S_TKc"/>
    <property type="match status" value="1"/>
</dbReference>
<evidence type="ECO:0000259" key="7">
    <source>
        <dbReference type="PROSITE" id="PS50011"/>
    </source>
</evidence>
<accession>A0A518ET97</accession>
<dbReference type="GO" id="GO:0004674">
    <property type="term" value="F:protein serine/threonine kinase activity"/>
    <property type="evidence" value="ECO:0007669"/>
    <property type="project" value="UniProtKB-EC"/>
</dbReference>
<evidence type="ECO:0000256" key="3">
    <source>
        <dbReference type="ARBA" id="ARBA00022777"/>
    </source>
</evidence>
<dbReference type="InterPro" id="IPR017441">
    <property type="entry name" value="Protein_kinase_ATP_BS"/>
</dbReference>
<dbReference type="PANTHER" id="PTHR43289:SF6">
    <property type="entry name" value="SERINE_THREONINE-PROTEIN KINASE NEKL-3"/>
    <property type="match status" value="1"/>
</dbReference>
<dbReference type="Proteomes" id="UP000320390">
    <property type="component" value="Chromosome"/>
</dbReference>
<proteinExistence type="predicted"/>
<dbReference type="InterPro" id="IPR000719">
    <property type="entry name" value="Prot_kinase_dom"/>
</dbReference>
<dbReference type="EMBL" id="CP036434">
    <property type="protein sequence ID" value="QDV07308.1"/>
    <property type="molecule type" value="Genomic_DNA"/>
</dbReference>
<dbReference type="Gene3D" id="1.10.510.10">
    <property type="entry name" value="Transferase(Phosphotransferase) domain 1"/>
    <property type="match status" value="1"/>
</dbReference>
<feature type="transmembrane region" description="Helical" evidence="6">
    <location>
        <begin position="528"/>
        <end position="546"/>
    </location>
</feature>
<feature type="transmembrane region" description="Helical" evidence="6">
    <location>
        <begin position="332"/>
        <end position="352"/>
    </location>
</feature>
<feature type="transmembrane region" description="Helical" evidence="6">
    <location>
        <begin position="471"/>
        <end position="491"/>
    </location>
</feature>
<dbReference type="AlphaFoldDB" id="A0A518ET97"/>
<keyword evidence="6" id="KW-0812">Transmembrane</keyword>
<evidence type="ECO:0000256" key="4">
    <source>
        <dbReference type="ARBA" id="ARBA00022840"/>
    </source>
</evidence>
<dbReference type="SUPFAM" id="SSF56112">
    <property type="entry name" value="Protein kinase-like (PK-like)"/>
    <property type="match status" value="1"/>
</dbReference>
<dbReference type="InterPro" id="IPR011009">
    <property type="entry name" value="Kinase-like_dom_sf"/>
</dbReference>
<dbReference type="Gene3D" id="3.30.200.20">
    <property type="entry name" value="Phosphorylase Kinase, domain 1"/>
    <property type="match status" value="1"/>
</dbReference>
<feature type="binding site" evidence="5">
    <location>
        <position position="72"/>
    </location>
    <ligand>
        <name>ATP</name>
        <dbReference type="ChEBI" id="CHEBI:30616"/>
    </ligand>
</feature>
<dbReference type="OrthoDB" id="6111975at2"/>
<feature type="domain" description="Protein kinase" evidence="7">
    <location>
        <begin position="43"/>
        <end position="291"/>
    </location>
</feature>
<feature type="transmembrane region" description="Helical" evidence="6">
    <location>
        <begin position="432"/>
        <end position="459"/>
    </location>
</feature>
<feature type="transmembrane region" description="Helical" evidence="6">
    <location>
        <begin position="558"/>
        <end position="578"/>
    </location>
</feature>
<keyword evidence="9" id="KW-1185">Reference proteome</keyword>
<evidence type="ECO:0000313" key="9">
    <source>
        <dbReference type="Proteomes" id="UP000320390"/>
    </source>
</evidence>
<dbReference type="InterPro" id="IPR008271">
    <property type="entry name" value="Ser/Thr_kinase_AS"/>
</dbReference>
<evidence type="ECO:0000256" key="5">
    <source>
        <dbReference type="PROSITE-ProRule" id="PRU10141"/>
    </source>
</evidence>
<dbReference type="Pfam" id="PF00069">
    <property type="entry name" value="Pkinase"/>
    <property type="match status" value="1"/>
</dbReference>